<dbReference type="Gene3D" id="2.60.20.10">
    <property type="entry name" value="Crystallins"/>
    <property type="match status" value="1"/>
</dbReference>
<protein>
    <submittedName>
        <fullName evidence="1">Peptidase inhibitor family I36 protein</fullName>
    </submittedName>
</protein>
<reference evidence="1" key="1">
    <citation type="journal article" date="2024" name="Antonie Van Leeuwenhoek">
        <title>Isoptericola haloaureus sp. nov., a dimorphic actinobacterium isolated from mangrove sediments of southeast India, implicating biosaline agricultural significance through nitrogen fixation and salt tolerance genes.</title>
        <authorList>
            <person name="Prathaban M."/>
            <person name="Prathiviraj R."/>
            <person name="Ravichandran M."/>
            <person name="Natarajan S.D."/>
            <person name="Sobanaa M."/>
            <person name="Hari Krishna Kumar S."/>
            <person name="Chandrasekar V."/>
            <person name="Selvin J."/>
        </authorList>
    </citation>
    <scope>NUCLEOTIDE SEQUENCE</scope>
    <source>
        <strain evidence="1">MP1014</strain>
    </source>
</reference>
<dbReference type="Proteomes" id="UP001310387">
    <property type="component" value="Unassembled WGS sequence"/>
</dbReference>
<dbReference type="Pfam" id="PF03995">
    <property type="entry name" value="Inhibitor_I36"/>
    <property type="match status" value="1"/>
</dbReference>
<proteinExistence type="predicted"/>
<keyword evidence="2" id="KW-1185">Reference proteome</keyword>
<comment type="caution">
    <text evidence="1">The sequence shown here is derived from an EMBL/GenBank/DDBJ whole genome shotgun (WGS) entry which is preliminary data.</text>
</comment>
<accession>A0ABU7Z9E8</accession>
<sequence>MKGRQVKGRQVKGLQVGKRGTFLVALVGSIVCALGIGMVATPAQAAPGPCPTGYACVYNGEDYQILSSKWVLFEYGISDFGQFGMNNQSRSAYNNGTKCWAVFYNGTGYSGASFTLTLNNRGIPDLSLLRLGTGTWNNKISSGRFTYCP</sequence>
<evidence type="ECO:0000313" key="1">
    <source>
        <dbReference type="EMBL" id="MEG3616155.1"/>
    </source>
</evidence>
<organism evidence="1 2">
    <name type="scientific">Isoptericola haloaureus</name>
    <dbReference type="NCBI Taxonomy" id="1542902"/>
    <lineage>
        <taxon>Bacteria</taxon>
        <taxon>Bacillati</taxon>
        <taxon>Actinomycetota</taxon>
        <taxon>Actinomycetes</taxon>
        <taxon>Micrococcales</taxon>
        <taxon>Promicromonosporaceae</taxon>
        <taxon>Isoptericola</taxon>
    </lineage>
</organism>
<gene>
    <name evidence="1" type="ORF">V5O49_13555</name>
</gene>
<dbReference type="EMBL" id="JBAGLP010000118">
    <property type="protein sequence ID" value="MEG3616155.1"/>
    <property type="molecule type" value="Genomic_DNA"/>
</dbReference>
<name>A0ABU7Z9E8_9MICO</name>
<reference evidence="1" key="2">
    <citation type="submission" date="2024-02" db="EMBL/GenBank/DDBJ databases">
        <authorList>
            <person name="Prathaban M."/>
            <person name="Mythili R."/>
            <person name="Sharmila Devi N."/>
            <person name="Sobanaa M."/>
            <person name="Prathiviraj R."/>
            <person name="Selvin J."/>
        </authorList>
    </citation>
    <scope>NUCLEOTIDE SEQUENCE</scope>
    <source>
        <strain evidence="1">MP1014</strain>
    </source>
</reference>
<evidence type="ECO:0000313" key="2">
    <source>
        <dbReference type="Proteomes" id="UP001310387"/>
    </source>
</evidence>